<keyword evidence="2" id="KW-1185">Reference proteome</keyword>
<dbReference type="GeneID" id="19248994"/>
<reference evidence="1 2" key="1">
    <citation type="journal article" date="2011" name="PLoS Genet.">
        <title>Genome sequencing and comparative transcriptomics of the model entomopathogenic fungi Metarhizium anisopliae and M. acridum.</title>
        <authorList>
            <person name="Gao Q."/>
            <person name="Jin K."/>
            <person name="Ying S.H."/>
            <person name="Zhang Y."/>
            <person name="Xiao G."/>
            <person name="Shang Y."/>
            <person name="Duan Z."/>
            <person name="Hu X."/>
            <person name="Xie X.Q."/>
            <person name="Zhou G."/>
            <person name="Peng G."/>
            <person name="Luo Z."/>
            <person name="Huang W."/>
            <person name="Wang B."/>
            <person name="Fang W."/>
            <person name="Wang S."/>
            <person name="Zhong Y."/>
            <person name="Ma L.J."/>
            <person name="St Leger R.J."/>
            <person name="Zhao G.P."/>
            <person name="Pei Y."/>
            <person name="Feng M.G."/>
            <person name="Xia Y."/>
            <person name="Wang C."/>
        </authorList>
    </citation>
    <scope>NUCLEOTIDE SEQUENCE [LARGE SCALE GENOMIC DNA]</scope>
    <source>
        <strain evidence="1 2">CQMa 102</strain>
    </source>
</reference>
<dbReference type="eggNOG" id="ENOG502RQJ6">
    <property type="taxonomic scope" value="Eukaryota"/>
</dbReference>
<dbReference type="AlphaFoldDB" id="E9E485"/>
<dbReference type="Proteomes" id="UP000002499">
    <property type="component" value="Unassembled WGS sequence"/>
</dbReference>
<dbReference type="KEGG" id="maw:19248994"/>
<organism evidence="2">
    <name type="scientific">Metarhizium acridum (strain CQMa 102)</name>
    <dbReference type="NCBI Taxonomy" id="655827"/>
    <lineage>
        <taxon>Eukaryota</taxon>
        <taxon>Fungi</taxon>
        <taxon>Dikarya</taxon>
        <taxon>Ascomycota</taxon>
        <taxon>Pezizomycotina</taxon>
        <taxon>Sordariomycetes</taxon>
        <taxon>Hypocreomycetidae</taxon>
        <taxon>Hypocreales</taxon>
        <taxon>Clavicipitaceae</taxon>
        <taxon>Metarhizium</taxon>
    </lineage>
</organism>
<evidence type="ECO:0000313" key="1">
    <source>
        <dbReference type="EMBL" id="EFY89302.1"/>
    </source>
</evidence>
<dbReference type="EMBL" id="GL698501">
    <property type="protein sequence ID" value="EFY89302.1"/>
    <property type="molecule type" value="Genomic_DNA"/>
</dbReference>
<accession>E9E485</accession>
<gene>
    <name evidence="1" type="ORF">MAC_04683</name>
</gene>
<dbReference type="InParanoid" id="E9E485"/>
<name>E9E485_METAQ</name>
<protein>
    <submittedName>
        <fullName evidence="1">Uncharacterized protein</fullName>
    </submittedName>
</protein>
<proteinExistence type="predicted"/>
<sequence>MDIGDDNLDVGDDATDAGHSEMDIIIHDTDASDNKSDCEDNDMDAGNSKMEIDVDHVNASDGKIVSGGKKWVYVPATPDGAMDVFVEDGAEYSYNMGAEETQTLGQHEDMDAIPSAMTNGTATNEKSANNGKRIVNKRKRTASAPAPAKRLKCFGQVNITATRARVQYDGKVCEYTWQRNTVDGRRWVRHPGGEREVYGEYLLVHGPNMSIKVMVKTTWLPITVEWDIEKGVYQGEESIGGRILTVEETATWDAMNVVEGTHVGFIRLLLLFIGLISPVDSHHQH</sequence>
<dbReference type="OrthoDB" id="5245230at2759"/>
<dbReference type="HOGENOM" id="CLU_976885_0_0_1"/>
<evidence type="ECO:0000313" key="2">
    <source>
        <dbReference type="Proteomes" id="UP000002499"/>
    </source>
</evidence>